<dbReference type="InterPro" id="IPR000600">
    <property type="entry name" value="ROK"/>
</dbReference>
<sequence length="327" mass="34477">MTSDREPAEPRAAARTRIGIDLGGTKIEAILLGSDGQVLDRRRLASPRGNYEATLDAVALLVRELESALATRHGGAPQRLSVGIGIPGAISPATGLVKNANSTWLIGKPLDRDLEQRLARPVRVANDANCFAVSEAVDGAGAGARLVFGVILGTGVGGGIAIEGRTLLGANAIAGEWGHNPLPWPQAGELEGRRCYCGREGCIETFLSGPALESDYRRTSGHALAAAEIARVAADGEAQAEAVMVRYEERLARGLAHVVNLLDPEVIVLGGGLSNIARLYENVPRLWGRFVFSDRVDTRLLPPRHGDSSGVRGAAWLWPPGSDESAP</sequence>
<dbReference type="GO" id="GO:0004396">
    <property type="term" value="F:hexokinase activity"/>
    <property type="evidence" value="ECO:0007669"/>
    <property type="project" value="TreeGrafter"/>
</dbReference>
<dbReference type="OrthoDB" id="9810372at2"/>
<keyword evidence="3" id="KW-1185">Reference proteome</keyword>
<evidence type="ECO:0000313" key="3">
    <source>
        <dbReference type="Proteomes" id="UP000326202"/>
    </source>
</evidence>
<accession>A0A5J6MFV2</accession>
<keyword evidence="2" id="KW-0418">Kinase</keyword>
<evidence type="ECO:0000256" key="1">
    <source>
        <dbReference type="SAM" id="MobiDB-lite"/>
    </source>
</evidence>
<evidence type="ECO:0000313" key="2">
    <source>
        <dbReference type="EMBL" id="QEX16323.1"/>
    </source>
</evidence>
<dbReference type="Proteomes" id="UP000326202">
    <property type="component" value="Chromosome"/>
</dbReference>
<protein>
    <submittedName>
        <fullName evidence="2">N-acetylglucosamine kinase</fullName>
    </submittedName>
</protein>
<feature type="region of interest" description="Disordered" evidence="1">
    <location>
        <begin position="303"/>
        <end position="327"/>
    </location>
</feature>
<dbReference type="InterPro" id="IPR049874">
    <property type="entry name" value="ROK_cs"/>
</dbReference>
<dbReference type="PANTHER" id="PTHR18964">
    <property type="entry name" value="ROK (REPRESSOR, ORF, KINASE) FAMILY"/>
    <property type="match status" value="1"/>
</dbReference>
<dbReference type="RefSeq" id="WP_151176694.1">
    <property type="nucleotide sequence ID" value="NZ_CP042906.1"/>
</dbReference>
<dbReference type="SUPFAM" id="SSF53067">
    <property type="entry name" value="Actin-like ATPase domain"/>
    <property type="match status" value="1"/>
</dbReference>
<dbReference type="KEGG" id="htq:FRZ44_16160"/>
<dbReference type="EMBL" id="CP042906">
    <property type="protein sequence ID" value="QEX16323.1"/>
    <property type="molecule type" value="Genomic_DNA"/>
</dbReference>
<dbReference type="PROSITE" id="PS01125">
    <property type="entry name" value="ROK"/>
    <property type="match status" value="1"/>
</dbReference>
<reference evidence="2 3" key="1">
    <citation type="submission" date="2019-08" db="EMBL/GenBank/DDBJ databases">
        <title>Hyperibacter terrae gen. nov., sp. nov. and Hyperibacter viscosus sp. nov., two new members in the family Rhodospirillaceae isolated from the rhizosphere of Hypericum perforatum.</title>
        <authorList>
            <person name="Noviana Z."/>
        </authorList>
    </citation>
    <scope>NUCLEOTIDE SEQUENCE [LARGE SCALE GENOMIC DNA]</scope>
    <source>
        <strain evidence="2 3">R5913</strain>
    </source>
</reference>
<proteinExistence type="predicted"/>
<dbReference type="AlphaFoldDB" id="A0A5J6MFV2"/>
<dbReference type="CDD" id="cd24066">
    <property type="entry name" value="ASKHA_NBD_ROK_EcFRK-like"/>
    <property type="match status" value="1"/>
</dbReference>
<dbReference type="InterPro" id="IPR043129">
    <property type="entry name" value="ATPase_NBD"/>
</dbReference>
<keyword evidence="2" id="KW-0808">Transferase</keyword>
<dbReference type="Pfam" id="PF00480">
    <property type="entry name" value="ROK"/>
    <property type="match status" value="1"/>
</dbReference>
<dbReference type="PANTHER" id="PTHR18964:SF174">
    <property type="entry name" value="D-ALLOSE KINASE-RELATED"/>
    <property type="match status" value="1"/>
</dbReference>
<dbReference type="Gene3D" id="3.30.420.40">
    <property type="match status" value="2"/>
</dbReference>
<gene>
    <name evidence="2" type="ORF">FRZ44_16160</name>
</gene>
<name>A0A5J6MFV2_9PROT</name>
<organism evidence="2 3">
    <name type="scientific">Hypericibacter terrae</name>
    <dbReference type="NCBI Taxonomy" id="2602015"/>
    <lineage>
        <taxon>Bacteria</taxon>
        <taxon>Pseudomonadati</taxon>
        <taxon>Pseudomonadota</taxon>
        <taxon>Alphaproteobacteria</taxon>
        <taxon>Rhodospirillales</taxon>
        <taxon>Dongiaceae</taxon>
        <taxon>Hypericibacter</taxon>
    </lineage>
</organism>